<dbReference type="AlphaFoldDB" id="A0A5R8LU59"/>
<dbReference type="Proteomes" id="UP000308382">
    <property type="component" value="Unassembled WGS sequence"/>
</dbReference>
<evidence type="ECO:0000313" key="3">
    <source>
        <dbReference type="EMBL" id="TLF40765.1"/>
    </source>
</evidence>
<dbReference type="OrthoDB" id="1439291at2"/>
<dbReference type="EMBL" id="VBUK01000015">
    <property type="protein sequence ID" value="TLF40765.1"/>
    <property type="molecule type" value="Genomic_DNA"/>
</dbReference>
<evidence type="ECO:0000256" key="2">
    <source>
        <dbReference type="ARBA" id="ARBA00022737"/>
    </source>
</evidence>
<gene>
    <name evidence="3" type="ORF">FEK29_16985</name>
</gene>
<dbReference type="RefSeq" id="WP_138259629.1">
    <property type="nucleotide sequence ID" value="NZ_VBUK01000015.1"/>
</dbReference>
<name>A0A5R8LU59_9FLAO</name>
<dbReference type="PROSITE" id="PS51257">
    <property type="entry name" value="PROKAR_LIPOPROTEIN"/>
    <property type="match status" value="1"/>
</dbReference>
<proteinExistence type="predicted"/>
<dbReference type="SUPFAM" id="SSF52058">
    <property type="entry name" value="L domain-like"/>
    <property type="match status" value="1"/>
</dbReference>
<dbReference type="InterPro" id="IPR052574">
    <property type="entry name" value="CDIRP"/>
</dbReference>
<keyword evidence="2" id="KW-0677">Repeat</keyword>
<dbReference type="InterPro" id="IPR001611">
    <property type="entry name" value="Leu-rich_rpt"/>
</dbReference>
<dbReference type="PROSITE" id="PS51450">
    <property type="entry name" value="LRR"/>
    <property type="match status" value="1"/>
</dbReference>
<keyword evidence="4" id="KW-1185">Reference proteome</keyword>
<dbReference type="PANTHER" id="PTHR47566:SF1">
    <property type="entry name" value="PROTEIN NUD1"/>
    <property type="match status" value="1"/>
</dbReference>
<accession>A0A5R8LU59</accession>
<keyword evidence="1" id="KW-0433">Leucine-rich repeat</keyword>
<dbReference type="Gene3D" id="3.80.10.10">
    <property type="entry name" value="Ribonuclease Inhibitor"/>
    <property type="match status" value="1"/>
</dbReference>
<evidence type="ECO:0000313" key="4">
    <source>
        <dbReference type="Proteomes" id="UP000308382"/>
    </source>
</evidence>
<comment type="caution">
    <text evidence="3">The sequence shown here is derived from an EMBL/GenBank/DDBJ whole genome shotgun (WGS) entry which is preliminary data.</text>
</comment>
<dbReference type="GO" id="GO:0035591">
    <property type="term" value="F:signaling adaptor activity"/>
    <property type="evidence" value="ECO:0007669"/>
    <property type="project" value="TreeGrafter"/>
</dbReference>
<protein>
    <submittedName>
        <fullName evidence="3">Uncharacterized protein</fullName>
    </submittedName>
</protein>
<dbReference type="PANTHER" id="PTHR47566">
    <property type="match status" value="1"/>
</dbReference>
<dbReference type="InterPro" id="IPR032675">
    <property type="entry name" value="LRR_dom_sf"/>
</dbReference>
<sequence>MKKIFHILLLSFFVISCSSDNDEPSLEGEPTEVLEGKQIFRIDLKSLTAKGISADKQKNLEPAFAILSVNDSDGVSILTREKISLVKVGDSYVTNEITLESGTYSVIEFIVTDINDVVISIAPKENSVFAQFTTKPLPFDFVVSTDETKETATENINAAGYTSVDFGYTELSLTFPENTDFFSLTVDDSFLLTTKTLNLKSITGSTYLVDWGDGTVEEYVSTIIDSGIENEISHTYAEKGEFIINVSGPVAAIETLSFFGELPDDLYQYQTNLVAIDISKLNLLRNLSIYTGKLTSIDISNNIALENLSLRRNALLSIDLINNPNLIEVFVDDNSLTSIDVSTNLNLENLNVTANQLTNLDVSNNSKLRILNAWENQLNFIDLSNNIDLSLLNLNHNALAAIDISKNLNLLEIIAGDNQITSVDVSNNPELRRIDLFQNQLTSIDVSNNLNLNGLYIDYNQISELNLAHNTNLEYLTVENNMLSELNLVTNPKAFVFHIGANQFSASDLDIILSQIYDNAVLNSIMDGYIDYQNTPGFSEIDPTTIIKLNKLAADYNWTFNNN</sequence>
<reference evidence="3 4" key="1">
    <citation type="journal article" date="2017" name="Int. J. Syst. Evol. Microbiol.">
        <title>Maripseudobacter aurantiacus gen. nov., sp. nov., a novel member of the family Flavobacteriaceae isolated from a sedimentation basin.</title>
        <authorList>
            <person name="Chen C."/>
            <person name="Su Y."/>
            <person name="Tao T."/>
            <person name="Fu G."/>
            <person name="Zhang C."/>
            <person name="Sun C."/>
            <person name="Zhang X."/>
            <person name="Wu M."/>
        </authorList>
    </citation>
    <scope>NUCLEOTIDE SEQUENCE [LARGE SCALE GENOMIC DNA]</scope>
    <source>
        <strain evidence="4">CDA4</strain>
    </source>
</reference>
<evidence type="ECO:0000256" key="1">
    <source>
        <dbReference type="ARBA" id="ARBA00022614"/>
    </source>
</evidence>
<organism evidence="3 4">
    <name type="scientific">Maribacter aurantiacus</name>
    <dbReference type="NCBI Taxonomy" id="1882343"/>
    <lineage>
        <taxon>Bacteria</taxon>
        <taxon>Pseudomonadati</taxon>
        <taxon>Bacteroidota</taxon>
        <taxon>Flavobacteriia</taxon>
        <taxon>Flavobacteriales</taxon>
        <taxon>Flavobacteriaceae</taxon>
        <taxon>Maribacter</taxon>
    </lineage>
</organism>